<evidence type="ECO:0000313" key="6">
    <source>
        <dbReference type="Proteomes" id="UP000235659"/>
    </source>
</evidence>
<dbReference type="InterPro" id="IPR002821">
    <property type="entry name" value="Hydantoinase_A"/>
</dbReference>
<dbReference type="SUPFAM" id="SSF53067">
    <property type="entry name" value="Actin-like ATPase domain"/>
    <property type="match status" value="1"/>
</dbReference>
<gene>
    <name evidence="4" type="primary">apc3_3</name>
    <name evidence="5" type="ORF">C0Z16_36115</name>
    <name evidence="4" type="ORF">LMG27174_07106</name>
</gene>
<accession>A0A2N7VM80</accession>
<dbReference type="InterPro" id="IPR045079">
    <property type="entry name" value="Oxoprolinase-like"/>
</dbReference>
<dbReference type="EMBL" id="CADIJZ010000065">
    <property type="protein sequence ID" value="CAB3744097.1"/>
    <property type="molecule type" value="Genomic_DNA"/>
</dbReference>
<dbReference type="InterPro" id="IPR008040">
    <property type="entry name" value="Hydant_A_N"/>
</dbReference>
<dbReference type="AlphaFoldDB" id="A0A2N7VM80"/>
<dbReference type="PANTHER" id="PTHR11365:SF23">
    <property type="entry name" value="HYPOTHETICAL 5-OXOPROLINASE (EUROFUNG)-RELATED"/>
    <property type="match status" value="1"/>
</dbReference>
<dbReference type="InterPro" id="IPR043129">
    <property type="entry name" value="ATPase_NBD"/>
</dbReference>
<reference evidence="4 7" key="2">
    <citation type="submission" date="2020-04" db="EMBL/GenBank/DDBJ databases">
        <authorList>
            <person name="De Canck E."/>
        </authorList>
    </citation>
    <scope>NUCLEOTIDE SEQUENCE [LARGE SCALE GENOMIC DNA]</scope>
    <source>
        <strain evidence="4 7">LMG 27174</strain>
    </source>
</reference>
<keyword evidence="6" id="KW-1185">Reference proteome</keyword>
<dbReference type="Pfam" id="PF19278">
    <property type="entry name" value="Hydant_A_C"/>
    <property type="match status" value="1"/>
</dbReference>
<name>A0A2N7VM80_9BURK</name>
<evidence type="ECO:0000259" key="1">
    <source>
        <dbReference type="Pfam" id="PF01968"/>
    </source>
</evidence>
<sequence length="690" mass="73580">MRIGIDIGGTFTDVVAVDERGSITTVKSLSTPRDPSQGVLDGLELLAGRLQKTLGELLAHTELLIHGTTVATNCLAERRGARVGMITTAGFRDLLELRDGTKASRYDLHAAYPQPLVARPDRIEVAERVRFDGTVQTRLDEDAVLKALSQLRNRDVEAVVVGFLHAHVNPAHELRVRELLEGTGWRVYTVLSHEILNSEGEYDRFSTAAVNAYVGPRLNGYFSRFENRMREAGATFPIMIMQSTGGLLPIDQAGAYAVGCVTSGPAGGAMASALYARLMDAPLVVTYDTGGTTTDISLIEAGTPLERRKTEHEELKIAVPSIDISVVPLGGGSIARLDSGGILTLGPQSAGADPGPACYARGGTLPTLTDANLVLGLLSPKTFLGGRMGLSMELARAAVETLARPLELSIERTALAIHALANVRIAESVRTATLKKGMDPRDMTLLSFGGAGGVHAASVASELSIGRVVIPREASVFSALGFLSADVRLDEQLQIGAQLGADAIPRVLAALDKLKDVAARRLEACGFGPERSRLTLFVDCRYKRQTSTLEVAIPADVADADLAELIRQSFSQRYQQYFGHIHADEEPFIDVCRVSAYGVVGQNNRLDEGGSAGNSLPRPGGFSETRDIFMDGWSTVPAHWFDELLVGTKIPGPAIIESATTAILVPAFVVASVDRLGSLVIEQTAKGGRS</sequence>
<dbReference type="Pfam" id="PF05378">
    <property type="entry name" value="Hydant_A_N"/>
    <property type="match status" value="1"/>
</dbReference>
<reference evidence="5 6" key="1">
    <citation type="submission" date="2018-01" db="EMBL/GenBank/DDBJ databases">
        <title>Whole genome analyses suggest that Burkholderia sensu lato contains two further novel genera in the rhizoxinica-symbiotica group Mycetohabitans gen. nov., and Trinickia gen. nov.: implications for the evolution of diazotrophy and nodulation in the Burkholderiaceae.</title>
        <authorList>
            <person name="Estrada-de los Santos P."/>
            <person name="Palmer M."/>
            <person name="Chavez-Ramirez B."/>
            <person name="Beukes C."/>
            <person name="Steenkamp E.T."/>
            <person name="Hirsch A.M."/>
            <person name="Manyaka P."/>
            <person name="Maluk M."/>
            <person name="Lafos M."/>
            <person name="Crook M."/>
            <person name="Gross E."/>
            <person name="Simon M.F."/>
            <person name="Bueno dos Reis Junior F."/>
            <person name="Poole P.S."/>
            <person name="Venter S.N."/>
            <person name="James E.K."/>
        </authorList>
    </citation>
    <scope>NUCLEOTIDE SEQUENCE [LARGE SCALE GENOMIC DNA]</scope>
    <source>
        <strain evidence="5 6">WSM 3937</strain>
    </source>
</reference>
<dbReference type="EC" id="6.4.1.8" evidence="4"/>
<dbReference type="OrthoDB" id="9768323at2"/>
<evidence type="ECO:0000259" key="2">
    <source>
        <dbReference type="Pfam" id="PF05378"/>
    </source>
</evidence>
<dbReference type="RefSeq" id="WP_102636733.1">
    <property type="nucleotide sequence ID" value="NZ_CADIJZ010000065.1"/>
</dbReference>
<dbReference type="GO" id="GO:0016874">
    <property type="term" value="F:ligase activity"/>
    <property type="evidence" value="ECO:0007669"/>
    <property type="project" value="UniProtKB-KW"/>
</dbReference>
<dbReference type="GO" id="GO:0006749">
    <property type="term" value="P:glutathione metabolic process"/>
    <property type="evidence" value="ECO:0007669"/>
    <property type="project" value="TreeGrafter"/>
</dbReference>
<dbReference type="GO" id="GO:0017168">
    <property type="term" value="F:5-oxoprolinase (ATP-hydrolyzing) activity"/>
    <property type="evidence" value="ECO:0007669"/>
    <property type="project" value="TreeGrafter"/>
</dbReference>
<organism evidence="4 7">
    <name type="scientific">Paraburkholderia rhynchosiae</name>
    <dbReference type="NCBI Taxonomy" id="487049"/>
    <lineage>
        <taxon>Bacteria</taxon>
        <taxon>Pseudomonadati</taxon>
        <taxon>Pseudomonadota</taxon>
        <taxon>Betaproteobacteria</taxon>
        <taxon>Burkholderiales</taxon>
        <taxon>Burkholderiaceae</taxon>
        <taxon>Paraburkholderia</taxon>
    </lineage>
</organism>
<dbReference type="Proteomes" id="UP000494205">
    <property type="component" value="Unassembled WGS sequence"/>
</dbReference>
<feature type="domain" description="Acetophenone carboxylase-like C-terminal" evidence="3">
    <location>
        <begin position="506"/>
        <end position="675"/>
    </location>
</feature>
<keyword evidence="4" id="KW-0436">Ligase</keyword>
<evidence type="ECO:0000313" key="4">
    <source>
        <dbReference type="EMBL" id="CAB3744097.1"/>
    </source>
</evidence>
<dbReference type="Pfam" id="PF01968">
    <property type="entry name" value="Hydantoinase_A"/>
    <property type="match status" value="1"/>
</dbReference>
<protein>
    <submittedName>
        <fullName evidence="5">5-oxoprolinase</fullName>
    </submittedName>
    <submittedName>
        <fullName evidence="4">Acetophenone carboxylase gamma subunit</fullName>
        <ecNumber evidence="4">6.4.1.8</ecNumber>
    </submittedName>
</protein>
<evidence type="ECO:0000259" key="3">
    <source>
        <dbReference type="Pfam" id="PF19278"/>
    </source>
</evidence>
<dbReference type="Gene3D" id="3.30.420.40">
    <property type="match status" value="1"/>
</dbReference>
<dbReference type="EMBL" id="PNXY01000067">
    <property type="protein sequence ID" value="PMS18272.1"/>
    <property type="molecule type" value="Genomic_DNA"/>
</dbReference>
<dbReference type="Proteomes" id="UP000235659">
    <property type="component" value="Unassembled WGS sequence"/>
</dbReference>
<proteinExistence type="predicted"/>
<evidence type="ECO:0000313" key="5">
    <source>
        <dbReference type="EMBL" id="PMS18272.1"/>
    </source>
</evidence>
<evidence type="ECO:0000313" key="7">
    <source>
        <dbReference type="Proteomes" id="UP000494205"/>
    </source>
</evidence>
<feature type="domain" description="Hydantoinase A/oxoprolinase" evidence="1">
    <location>
        <begin position="204"/>
        <end position="490"/>
    </location>
</feature>
<feature type="domain" description="Hydantoinase/oxoprolinase N-terminal" evidence="2">
    <location>
        <begin position="2"/>
        <end position="181"/>
    </location>
</feature>
<dbReference type="GO" id="GO:0005829">
    <property type="term" value="C:cytosol"/>
    <property type="evidence" value="ECO:0007669"/>
    <property type="project" value="TreeGrafter"/>
</dbReference>
<dbReference type="InterPro" id="IPR049517">
    <property type="entry name" value="ACX-like_C"/>
</dbReference>
<dbReference type="PANTHER" id="PTHR11365">
    <property type="entry name" value="5-OXOPROLINASE RELATED"/>
    <property type="match status" value="1"/>
</dbReference>